<protein>
    <recommendedName>
        <fullName evidence="2 7">Glutamate racemase</fullName>
        <ecNumber evidence="2 7">5.1.1.3</ecNumber>
    </recommendedName>
</protein>
<evidence type="ECO:0000313" key="8">
    <source>
        <dbReference type="EMBL" id="AFD07958.1"/>
    </source>
</evidence>
<feature type="binding site" evidence="7">
    <location>
        <begin position="193"/>
        <end position="194"/>
    </location>
    <ligand>
        <name>substrate</name>
    </ligand>
</feature>
<keyword evidence="5 7" id="KW-0413">Isomerase</keyword>
<dbReference type="EC" id="5.1.1.3" evidence="2 7"/>
<feature type="active site" description="Proton donor/acceptor" evidence="7">
    <location>
        <position position="192"/>
    </location>
</feature>
<dbReference type="KEGG" id="scn:Solca_2939"/>
<dbReference type="AlphaFoldDB" id="H8KNG0"/>
<comment type="catalytic activity">
    <reaction evidence="1 7">
        <text>L-glutamate = D-glutamate</text>
        <dbReference type="Rhea" id="RHEA:12813"/>
        <dbReference type="ChEBI" id="CHEBI:29985"/>
        <dbReference type="ChEBI" id="CHEBI:29986"/>
        <dbReference type="EC" id="5.1.1.3"/>
    </reaction>
</comment>
<dbReference type="InterPro" id="IPR004391">
    <property type="entry name" value="Glu_race"/>
</dbReference>
<dbReference type="OrthoDB" id="9801055at2"/>
<dbReference type="SUPFAM" id="SSF53681">
    <property type="entry name" value="Aspartate/glutamate racemase"/>
    <property type="match status" value="2"/>
</dbReference>
<gene>
    <name evidence="7" type="primary">murI</name>
    <name evidence="8" type="ordered locus">Solca_2939</name>
</gene>
<comment type="function">
    <text evidence="7">Provides the (R)-glutamate required for cell wall biosynthesis.</text>
</comment>
<dbReference type="Pfam" id="PF01177">
    <property type="entry name" value="Asp_Glu_race"/>
    <property type="match status" value="1"/>
</dbReference>
<dbReference type="GO" id="GO:0009252">
    <property type="term" value="P:peptidoglycan biosynthetic process"/>
    <property type="evidence" value="ECO:0007669"/>
    <property type="project" value="UniProtKB-UniRule"/>
</dbReference>
<dbReference type="NCBIfam" id="TIGR00067">
    <property type="entry name" value="glut_race"/>
    <property type="match status" value="1"/>
</dbReference>
<feature type="active site" description="Proton donor/acceptor" evidence="7">
    <location>
        <position position="73"/>
    </location>
</feature>
<evidence type="ECO:0000256" key="1">
    <source>
        <dbReference type="ARBA" id="ARBA00001602"/>
    </source>
</evidence>
<evidence type="ECO:0000256" key="7">
    <source>
        <dbReference type="HAMAP-Rule" id="MF_00258"/>
    </source>
</evidence>
<dbReference type="GO" id="GO:0008881">
    <property type="term" value="F:glutamate racemase activity"/>
    <property type="evidence" value="ECO:0007669"/>
    <property type="project" value="UniProtKB-UniRule"/>
</dbReference>
<dbReference type="RefSeq" id="WP_014681185.1">
    <property type="nucleotide sequence ID" value="NC_017770.1"/>
</dbReference>
<dbReference type="Proteomes" id="UP000007590">
    <property type="component" value="Chromosome"/>
</dbReference>
<keyword evidence="9" id="KW-1185">Reference proteome</keyword>
<dbReference type="HAMAP" id="MF_00258">
    <property type="entry name" value="Glu_racemase"/>
    <property type="match status" value="1"/>
</dbReference>
<keyword evidence="4 7" id="KW-0573">Peptidoglycan synthesis</keyword>
<dbReference type="EMBL" id="CP003349">
    <property type="protein sequence ID" value="AFD07958.1"/>
    <property type="molecule type" value="Genomic_DNA"/>
</dbReference>
<dbReference type="PANTHER" id="PTHR21198:SF2">
    <property type="entry name" value="GLUTAMATE RACEMASE"/>
    <property type="match status" value="1"/>
</dbReference>
<dbReference type="Gene3D" id="3.40.50.1860">
    <property type="match status" value="2"/>
</dbReference>
<feature type="binding site" evidence="7">
    <location>
        <begin position="74"/>
        <end position="75"/>
    </location>
    <ligand>
        <name>substrate</name>
    </ligand>
</feature>
<evidence type="ECO:0000256" key="5">
    <source>
        <dbReference type="ARBA" id="ARBA00023235"/>
    </source>
</evidence>
<feature type="binding site" evidence="7">
    <location>
        <begin position="42"/>
        <end position="43"/>
    </location>
    <ligand>
        <name>substrate</name>
    </ligand>
</feature>
<evidence type="ECO:0000313" key="9">
    <source>
        <dbReference type="Proteomes" id="UP000007590"/>
    </source>
</evidence>
<dbReference type="PROSITE" id="PS00923">
    <property type="entry name" value="ASP_GLU_RACEMASE_1"/>
    <property type="match status" value="1"/>
</dbReference>
<dbReference type="FunFam" id="3.40.50.1860:FF:000001">
    <property type="entry name" value="Glutamate racemase"/>
    <property type="match status" value="1"/>
</dbReference>
<dbReference type="STRING" id="929556.Solca_2939"/>
<keyword evidence="6 7" id="KW-0961">Cell wall biogenesis/degradation</keyword>
<dbReference type="InterPro" id="IPR001920">
    <property type="entry name" value="Asp/Glu_race"/>
</dbReference>
<name>H8KNG0_SOLCM</name>
<evidence type="ECO:0000256" key="4">
    <source>
        <dbReference type="ARBA" id="ARBA00022984"/>
    </source>
</evidence>
<feature type="binding site" evidence="7">
    <location>
        <begin position="10"/>
        <end position="11"/>
    </location>
    <ligand>
        <name>substrate</name>
    </ligand>
</feature>
<dbReference type="GO" id="GO:0008360">
    <property type="term" value="P:regulation of cell shape"/>
    <property type="evidence" value="ECO:0007669"/>
    <property type="project" value="UniProtKB-KW"/>
</dbReference>
<proteinExistence type="inferred from homology"/>
<keyword evidence="3 7" id="KW-0133">Cell shape</keyword>
<evidence type="ECO:0000256" key="3">
    <source>
        <dbReference type="ARBA" id="ARBA00022960"/>
    </source>
</evidence>
<accession>H8KNG0</accession>
<dbReference type="GO" id="GO:0071555">
    <property type="term" value="P:cell wall organization"/>
    <property type="evidence" value="ECO:0007669"/>
    <property type="project" value="UniProtKB-KW"/>
</dbReference>
<organism evidence="8 9">
    <name type="scientific">Solitalea canadensis (strain ATCC 29591 / DSM 3403 / JCM 21819 / LMG 8368 / NBRC 15130 / NCIMB 12057 / USAM 9D)</name>
    <name type="common">Flexibacter canadensis</name>
    <dbReference type="NCBI Taxonomy" id="929556"/>
    <lineage>
        <taxon>Bacteria</taxon>
        <taxon>Pseudomonadati</taxon>
        <taxon>Bacteroidota</taxon>
        <taxon>Sphingobacteriia</taxon>
        <taxon>Sphingobacteriales</taxon>
        <taxon>Sphingobacteriaceae</taxon>
        <taxon>Solitalea</taxon>
    </lineage>
</organism>
<dbReference type="InterPro" id="IPR033134">
    <property type="entry name" value="Asp/Glu_racemase_AS_2"/>
</dbReference>
<dbReference type="UniPathway" id="UPA00219"/>
<evidence type="ECO:0000256" key="6">
    <source>
        <dbReference type="ARBA" id="ARBA00023316"/>
    </source>
</evidence>
<dbReference type="InterPro" id="IPR018187">
    <property type="entry name" value="Asp/Glu_racemase_AS_1"/>
</dbReference>
<dbReference type="eggNOG" id="COG0796">
    <property type="taxonomic scope" value="Bacteria"/>
</dbReference>
<sequence length="273" mass="30369">MQTGPIGVFDSGYGGLTVLKEVVKHLPQYDYLYLGDNARAPYGTRSFETVYHYTLECVNHLFSMDCSLVILACNTASAKALRSIQQNDLPKMDGNKRVLGVIRPTAEIIGRFTKSNEVGVMGTAGTVASLSYPIEMEKFFPETKVYQEACPMWVPLVENDEYDSPGADYFVKQHIDRILSKGTSIDTIVLGCTHYPLLIGKILKYLPSNVKLLSQGEIVANSLVDYLNRHPEIEEKCSKGGGRRFLTTDSAESFDKHASRFFGKPIQSEHLAL</sequence>
<dbReference type="InterPro" id="IPR015942">
    <property type="entry name" value="Asp/Glu/hydantoin_racemase"/>
</dbReference>
<comment type="pathway">
    <text evidence="7">Cell wall biogenesis; peptidoglycan biosynthesis.</text>
</comment>
<dbReference type="PANTHER" id="PTHR21198">
    <property type="entry name" value="GLUTAMATE RACEMASE"/>
    <property type="match status" value="1"/>
</dbReference>
<evidence type="ECO:0000256" key="2">
    <source>
        <dbReference type="ARBA" id="ARBA00013090"/>
    </source>
</evidence>
<dbReference type="HOGENOM" id="CLU_052344_0_3_10"/>
<reference evidence="8" key="1">
    <citation type="submission" date="2012-02" db="EMBL/GenBank/DDBJ databases">
        <title>The complete genome of Solitalea canadensis DSM 3403.</title>
        <authorList>
            <consortium name="US DOE Joint Genome Institute (JGI-PGF)"/>
            <person name="Lucas S."/>
            <person name="Copeland A."/>
            <person name="Lapidus A."/>
            <person name="Glavina del Rio T."/>
            <person name="Dalin E."/>
            <person name="Tice H."/>
            <person name="Bruce D."/>
            <person name="Goodwin L."/>
            <person name="Pitluck S."/>
            <person name="Peters L."/>
            <person name="Ovchinnikova G."/>
            <person name="Lu M."/>
            <person name="Kyrpides N."/>
            <person name="Mavromatis K."/>
            <person name="Ivanova N."/>
            <person name="Brettin T."/>
            <person name="Detter J.C."/>
            <person name="Han C."/>
            <person name="Larimer F."/>
            <person name="Land M."/>
            <person name="Hauser L."/>
            <person name="Markowitz V."/>
            <person name="Cheng J.-F."/>
            <person name="Hugenholtz P."/>
            <person name="Woyke T."/>
            <person name="Wu D."/>
            <person name="Spring S."/>
            <person name="Schroeder M."/>
            <person name="Kopitz M."/>
            <person name="Brambilla E."/>
            <person name="Klenk H.-P."/>
            <person name="Eisen J.A."/>
        </authorList>
    </citation>
    <scope>NUCLEOTIDE SEQUENCE</scope>
    <source>
        <strain evidence="8">DSM 3403</strain>
    </source>
</reference>
<dbReference type="PROSITE" id="PS00924">
    <property type="entry name" value="ASP_GLU_RACEMASE_2"/>
    <property type="match status" value="1"/>
</dbReference>
<comment type="similarity">
    <text evidence="7">Belongs to the aspartate/glutamate racemases family.</text>
</comment>